<dbReference type="KEGG" id="scia:HUG15_11840"/>
<dbReference type="AlphaFoldDB" id="A0A7T6Z4G7"/>
<dbReference type="PROSITE" id="PS50937">
    <property type="entry name" value="HTH_MERR_2"/>
    <property type="match status" value="1"/>
</dbReference>
<dbReference type="PANTHER" id="PTHR30204:SF96">
    <property type="entry name" value="CHROMOSOME-ANCHORING PROTEIN RACA"/>
    <property type="match status" value="1"/>
</dbReference>
<dbReference type="RefSeq" id="WP_200123315.1">
    <property type="nucleotide sequence ID" value="NZ_CP054705.1"/>
</dbReference>
<keyword evidence="1" id="KW-0238">DNA-binding</keyword>
<evidence type="ECO:0000313" key="4">
    <source>
        <dbReference type="EMBL" id="QQK76181.1"/>
    </source>
</evidence>
<dbReference type="SUPFAM" id="SSF46955">
    <property type="entry name" value="Putative DNA-binding domain"/>
    <property type="match status" value="1"/>
</dbReference>
<dbReference type="GO" id="GO:0003700">
    <property type="term" value="F:DNA-binding transcription factor activity"/>
    <property type="evidence" value="ECO:0007669"/>
    <property type="project" value="InterPro"/>
</dbReference>
<dbReference type="Gene3D" id="1.10.1660.10">
    <property type="match status" value="1"/>
</dbReference>
<dbReference type="InterPro" id="IPR009061">
    <property type="entry name" value="DNA-bd_dom_put_sf"/>
</dbReference>
<dbReference type="GO" id="GO:0003677">
    <property type="term" value="F:DNA binding"/>
    <property type="evidence" value="ECO:0007669"/>
    <property type="project" value="UniProtKB-KW"/>
</dbReference>
<organism evidence="4 5">
    <name type="scientific">Salicibibacter cibarius</name>
    <dbReference type="NCBI Taxonomy" id="2743000"/>
    <lineage>
        <taxon>Bacteria</taxon>
        <taxon>Bacillati</taxon>
        <taxon>Bacillota</taxon>
        <taxon>Bacilli</taxon>
        <taxon>Bacillales</taxon>
        <taxon>Bacillaceae</taxon>
        <taxon>Salicibibacter</taxon>
    </lineage>
</organism>
<reference evidence="4 5" key="1">
    <citation type="submission" date="2020-06" db="EMBL/GenBank/DDBJ databases">
        <title>Genomic analysis of Salicibibacter sp. NKC5-3.</title>
        <authorList>
            <person name="Oh Y.J."/>
        </authorList>
    </citation>
    <scope>NUCLEOTIDE SEQUENCE [LARGE SCALE GENOMIC DNA]</scope>
    <source>
        <strain evidence="4 5">NKC5-3</strain>
    </source>
</reference>
<gene>
    <name evidence="4" type="ORF">HUG15_11840</name>
</gene>
<name>A0A7T6Z4G7_9BACI</name>
<evidence type="ECO:0000313" key="5">
    <source>
        <dbReference type="Proteomes" id="UP000595823"/>
    </source>
</evidence>
<evidence type="ECO:0000256" key="2">
    <source>
        <dbReference type="SAM" id="Coils"/>
    </source>
</evidence>
<dbReference type="PANTHER" id="PTHR30204">
    <property type="entry name" value="REDOX-CYCLING DRUG-SENSING TRANSCRIPTIONAL ACTIVATOR SOXR"/>
    <property type="match status" value="1"/>
</dbReference>
<keyword evidence="5" id="KW-1185">Reference proteome</keyword>
<dbReference type="PRINTS" id="PR00040">
    <property type="entry name" value="HTHMERR"/>
</dbReference>
<dbReference type="InterPro" id="IPR047057">
    <property type="entry name" value="MerR_fam"/>
</dbReference>
<dbReference type="PROSITE" id="PS00552">
    <property type="entry name" value="HTH_MERR_1"/>
    <property type="match status" value="1"/>
</dbReference>
<dbReference type="EMBL" id="CP054705">
    <property type="protein sequence ID" value="QQK76181.1"/>
    <property type="molecule type" value="Genomic_DNA"/>
</dbReference>
<accession>A0A7T6Z4G7</accession>
<dbReference type="InterPro" id="IPR000551">
    <property type="entry name" value="MerR-type_HTH_dom"/>
</dbReference>
<feature type="coiled-coil region" evidence="2">
    <location>
        <begin position="86"/>
        <end position="113"/>
    </location>
</feature>
<dbReference type="Pfam" id="PF13411">
    <property type="entry name" value="MerR_1"/>
    <property type="match status" value="1"/>
</dbReference>
<protein>
    <submittedName>
        <fullName evidence="4">MerR family transcriptional regulator</fullName>
    </submittedName>
</protein>
<proteinExistence type="predicted"/>
<keyword evidence="2" id="KW-0175">Coiled coil</keyword>
<dbReference type="SMART" id="SM00422">
    <property type="entry name" value="HTH_MERR"/>
    <property type="match status" value="1"/>
</dbReference>
<dbReference type="Gene3D" id="6.10.250.360">
    <property type="match status" value="1"/>
</dbReference>
<evidence type="ECO:0000259" key="3">
    <source>
        <dbReference type="PROSITE" id="PS50937"/>
    </source>
</evidence>
<evidence type="ECO:0000256" key="1">
    <source>
        <dbReference type="ARBA" id="ARBA00023125"/>
    </source>
</evidence>
<dbReference type="Proteomes" id="UP000595823">
    <property type="component" value="Chromosome"/>
</dbReference>
<dbReference type="CDD" id="cd01106">
    <property type="entry name" value="HTH_TipAL-Mta"/>
    <property type="match status" value="1"/>
</dbReference>
<sequence length="260" mass="30345">MMVSSEKTYSVGQFATLTGVTERTLRYYDCKDLLKPSKYSEQGHRLYKEKDLYRLQNILTLKYLDFSLEDIIDHLEKSGEDLQGSLRIQEKLLKQKQEQISNILETMKRVQDLIHGQEQIDGELVLSLIHGIQHEEDIKQHLADHVSQSLVDRMFMEGKPAEERLTAEQQMTSILTDINRIYNEGKHTDSQEAQEKALELLTLLATVFESTDEVELQKAEKAFEDKPMMFSQTIKPEVEAYMNDVFEKMDPAKRKDVWRK</sequence>
<feature type="domain" description="HTH merR-type" evidence="3">
    <location>
        <begin position="8"/>
        <end position="77"/>
    </location>
</feature>